<feature type="compositionally biased region" description="Acidic residues" evidence="11">
    <location>
        <begin position="496"/>
        <end position="506"/>
    </location>
</feature>
<accession>A0A8C5WG22</accession>
<keyword evidence="3" id="KW-0863">Zinc-finger</keyword>
<evidence type="ECO:0000256" key="6">
    <source>
        <dbReference type="ARBA" id="ARBA00023015"/>
    </source>
</evidence>
<dbReference type="OrthoDB" id="8933073at2759"/>
<dbReference type="GO" id="GO:0005634">
    <property type="term" value="C:nucleus"/>
    <property type="evidence" value="ECO:0007669"/>
    <property type="project" value="UniProtKB-SubCell"/>
</dbReference>
<dbReference type="GeneTree" id="ENSGT00530000063870"/>
<keyword evidence="8" id="KW-0804">Transcription</keyword>
<organism evidence="13 14">
    <name type="scientific">Leptobrachium leishanense</name>
    <name type="common">Leishan spiny toad</name>
    <dbReference type="NCBI Taxonomy" id="445787"/>
    <lineage>
        <taxon>Eukaryota</taxon>
        <taxon>Metazoa</taxon>
        <taxon>Chordata</taxon>
        <taxon>Craniata</taxon>
        <taxon>Vertebrata</taxon>
        <taxon>Euteleostomi</taxon>
        <taxon>Amphibia</taxon>
        <taxon>Batrachia</taxon>
        <taxon>Anura</taxon>
        <taxon>Pelobatoidea</taxon>
        <taxon>Megophryidae</taxon>
        <taxon>Leptobrachium</taxon>
    </lineage>
</organism>
<feature type="region of interest" description="Disordered" evidence="11">
    <location>
        <begin position="480"/>
        <end position="558"/>
    </location>
</feature>
<name>A0A8C5WG22_9ANUR</name>
<feature type="region of interest" description="Disordered" evidence="11">
    <location>
        <begin position="363"/>
        <end position="454"/>
    </location>
</feature>
<evidence type="ECO:0000313" key="14">
    <source>
        <dbReference type="Proteomes" id="UP000694569"/>
    </source>
</evidence>
<dbReference type="Ensembl" id="ENSLLET00000036960.1">
    <property type="protein sequence ID" value="ENSLLEP00000035604.1"/>
    <property type="gene ID" value="ENSLLEG00000022509.1"/>
</dbReference>
<evidence type="ECO:0000256" key="4">
    <source>
        <dbReference type="ARBA" id="ARBA00022782"/>
    </source>
</evidence>
<feature type="compositionally biased region" description="Polar residues" evidence="11">
    <location>
        <begin position="639"/>
        <end position="654"/>
    </location>
</feature>
<feature type="compositionally biased region" description="Basic and acidic residues" evidence="11">
    <location>
        <begin position="480"/>
        <end position="495"/>
    </location>
</feature>
<evidence type="ECO:0000256" key="10">
    <source>
        <dbReference type="ARBA" id="ARBA00040216"/>
    </source>
</evidence>
<evidence type="ECO:0000256" key="11">
    <source>
        <dbReference type="SAM" id="MobiDB-lite"/>
    </source>
</evidence>
<evidence type="ECO:0000259" key="12">
    <source>
        <dbReference type="Pfam" id="PF15269"/>
    </source>
</evidence>
<dbReference type="AlphaFoldDB" id="A0A8C5WG22"/>
<dbReference type="PANTHER" id="PTHR14678:SF1">
    <property type="entry name" value="ZINC FINGER PROTEIN 750"/>
    <property type="match status" value="1"/>
</dbReference>
<reference evidence="13" key="1">
    <citation type="submission" date="2025-08" db="UniProtKB">
        <authorList>
            <consortium name="Ensembl"/>
        </authorList>
    </citation>
    <scope>IDENTIFICATION</scope>
</reference>
<keyword evidence="9" id="KW-0539">Nucleus</keyword>
<dbReference type="GO" id="GO:0008544">
    <property type="term" value="P:epidermis development"/>
    <property type="evidence" value="ECO:0007669"/>
    <property type="project" value="TreeGrafter"/>
</dbReference>
<dbReference type="GO" id="GO:1990841">
    <property type="term" value="F:promoter-specific chromatin binding"/>
    <property type="evidence" value="ECO:0007669"/>
    <property type="project" value="TreeGrafter"/>
</dbReference>
<proteinExistence type="predicted"/>
<feature type="region of interest" description="Disordered" evidence="11">
    <location>
        <begin position="97"/>
        <end position="141"/>
    </location>
</feature>
<dbReference type="GO" id="GO:0000978">
    <property type="term" value="F:RNA polymerase II cis-regulatory region sequence-specific DNA binding"/>
    <property type="evidence" value="ECO:0007669"/>
    <property type="project" value="TreeGrafter"/>
</dbReference>
<keyword evidence="7" id="KW-0010">Activator</keyword>
<keyword evidence="5" id="KW-0862">Zinc</keyword>
<evidence type="ECO:0000256" key="9">
    <source>
        <dbReference type="ARBA" id="ARBA00023242"/>
    </source>
</evidence>
<keyword evidence="6" id="KW-0805">Transcription regulation</keyword>
<evidence type="ECO:0000313" key="13">
    <source>
        <dbReference type="Ensembl" id="ENSLLEP00000035604.1"/>
    </source>
</evidence>
<feature type="compositionally biased region" description="Basic and acidic residues" evidence="11">
    <location>
        <begin position="548"/>
        <end position="558"/>
    </location>
</feature>
<feature type="compositionally biased region" description="Polar residues" evidence="11">
    <location>
        <begin position="443"/>
        <end position="453"/>
    </location>
</feature>
<dbReference type="Proteomes" id="UP000694569">
    <property type="component" value="Unplaced"/>
</dbReference>
<dbReference type="Pfam" id="PF15269">
    <property type="entry name" value="zf-C2H2_7"/>
    <property type="match status" value="1"/>
</dbReference>
<reference evidence="13" key="2">
    <citation type="submission" date="2025-09" db="UniProtKB">
        <authorList>
            <consortium name="Ensembl"/>
        </authorList>
    </citation>
    <scope>IDENTIFICATION</scope>
</reference>
<dbReference type="GO" id="GO:0001228">
    <property type="term" value="F:DNA-binding transcription activator activity, RNA polymerase II-specific"/>
    <property type="evidence" value="ECO:0007669"/>
    <property type="project" value="TreeGrafter"/>
</dbReference>
<evidence type="ECO:0000256" key="5">
    <source>
        <dbReference type="ARBA" id="ARBA00022833"/>
    </source>
</evidence>
<gene>
    <name evidence="13" type="primary">ZNF750</name>
</gene>
<feature type="region of interest" description="Disordered" evidence="11">
    <location>
        <begin position="587"/>
        <end position="664"/>
    </location>
</feature>
<dbReference type="GO" id="GO:0030154">
    <property type="term" value="P:cell differentiation"/>
    <property type="evidence" value="ECO:0007669"/>
    <property type="project" value="UniProtKB-KW"/>
</dbReference>
<comment type="subcellular location">
    <subcellularLocation>
        <location evidence="1">Nucleus</location>
    </subcellularLocation>
</comment>
<evidence type="ECO:0000256" key="8">
    <source>
        <dbReference type="ARBA" id="ARBA00023163"/>
    </source>
</evidence>
<dbReference type="PANTHER" id="PTHR14678">
    <property type="entry name" value="PROLINE-RICH PROTEIN 35-RELATED"/>
    <property type="match status" value="1"/>
</dbReference>
<dbReference type="InterPro" id="IPR039363">
    <property type="entry name" value="ZNF750"/>
</dbReference>
<feature type="domain" description="Zinc finger protein 750-like zinc finger" evidence="12">
    <location>
        <begin position="5"/>
        <end position="56"/>
    </location>
</feature>
<sequence>MSLKERKPKKPHYIPRPPGKPFKYKCFQCPFTCNEKSHLFNHMKYGLCKNSITLVTEQDRSVKSPKNTSLEPKQTNTEAFVKPLVVVPNGLEVLDPKTQHEITREEAKENSDLKNETTPHTEKPTSHKELALPSPLGHCSVNRPPSLDGIVRPSAFMPVGEHRFLKGSETVRMPDLSLPGEPNKVGHSVRSAFQSLPWKNGHIPSEIGHKSMIPRYMGPLAPGFHPSLYSDHGLPLYTPYHFPGSSSESDGRMLPIYPAPEQRHYLPHHLQSSGLSLPKPINPLYDHYRLLQPFTQSPQVPYGFHRPGENLFLHYGMKFPSVPSFSKDHGSQALESPHFLYPSSSPPGLYPLESIQKYMECQKDAAQGQAKNTDSKNEPEVLKMSPRAGTAATGSPGRPSPTNFTQNSQGYEGIFDLSGKSSSTSENTELRHGFTAFKPVGKSTDSQSIQSRGTFPRCLSYSTENEDDDVTVVPLNLSKKVEVEERAGYEEKPESESEDEPVDFEVQDMPLNLSVKDNCKNPTTPTHQASSQTSPRAGSFSPSYPVHKVADKDETKTVHRIVGDSENCDEQKQSAAVALCQLATYSPGPTVKVGEEEHSERPHPSPQQVLLKATEIQDEDGHFKQRGQKRTLPKEHQKPQPTSKKAKPANSSRVCTLRKRPRVA</sequence>
<evidence type="ECO:0000256" key="3">
    <source>
        <dbReference type="ARBA" id="ARBA00022771"/>
    </source>
</evidence>
<keyword evidence="4" id="KW-0221">Differentiation</keyword>
<dbReference type="GO" id="GO:0008270">
    <property type="term" value="F:zinc ion binding"/>
    <property type="evidence" value="ECO:0007669"/>
    <property type="project" value="UniProtKB-KW"/>
</dbReference>
<evidence type="ECO:0000256" key="7">
    <source>
        <dbReference type="ARBA" id="ARBA00023159"/>
    </source>
</evidence>
<feature type="compositionally biased region" description="Polar residues" evidence="11">
    <location>
        <begin position="400"/>
        <end position="410"/>
    </location>
</feature>
<dbReference type="InterPro" id="IPR039064">
    <property type="entry name" value="ZNF750_Znf"/>
</dbReference>
<keyword evidence="14" id="KW-1185">Reference proteome</keyword>
<keyword evidence="2" id="KW-0479">Metal-binding</keyword>
<feature type="compositionally biased region" description="Basic and acidic residues" evidence="11">
    <location>
        <begin position="593"/>
        <end position="603"/>
    </location>
</feature>
<evidence type="ECO:0000256" key="1">
    <source>
        <dbReference type="ARBA" id="ARBA00004123"/>
    </source>
</evidence>
<protein>
    <recommendedName>
        <fullName evidence="10">Zinc finger protein 750</fullName>
    </recommendedName>
</protein>
<feature type="compositionally biased region" description="Polar residues" evidence="11">
    <location>
        <begin position="520"/>
        <end position="542"/>
    </location>
</feature>
<feature type="compositionally biased region" description="Basic and acidic residues" evidence="11">
    <location>
        <begin position="97"/>
        <end position="130"/>
    </location>
</feature>
<evidence type="ECO:0000256" key="2">
    <source>
        <dbReference type="ARBA" id="ARBA00022723"/>
    </source>
</evidence>